<dbReference type="InterPro" id="IPR050951">
    <property type="entry name" value="Retrovirus_Pol_polyprotein"/>
</dbReference>
<dbReference type="Gene3D" id="3.30.420.10">
    <property type="entry name" value="Ribonuclease H-like superfamily/Ribonuclease H"/>
    <property type="match status" value="1"/>
</dbReference>
<feature type="compositionally biased region" description="Polar residues" evidence="1">
    <location>
        <begin position="209"/>
        <end position="243"/>
    </location>
</feature>
<evidence type="ECO:0000313" key="4">
    <source>
        <dbReference type="RefSeq" id="XP_049309708.1"/>
    </source>
</evidence>
<dbReference type="Proteomes" id="UP001652620">
    <property type="component" value="Chromosome 1"/>
</dbReference>
<proteinExistence type="predicted"/>
<dbReference type="InterPro" id="IPR012337">
    <property type="entry name" value="RNaseH-like_sf"/>
</dbReference>
<dbReference type="PANTHER" id="PTHR37984:SF11">
    <property type="entry name" value="INTEGRASE CATALYTIC DOMAIN-CONTAINING PROTEIN"/>
    <property type="match status" value="1"/>
</dbReference>
<dbReference type="PANTHER" id="PTHR37984">
    <property type="entry name" value="PROTEIN CBG26694"/>
    <property type="match status" value="1"/>
</dbReference>
<name>A0ABM3JKE1_BACDO</name>
<evidence type="ECO:0000256" key="1">
    <source>
        <dbReference type="SAM" id="MobiDB-lite"/>
    </source>
</evidence>
<gene>
    <name evidence="4" type="primary">LOC125777834</name>
</gene>
<dbReference type="SUPFAM" id="SSF53098">
    <property type="entry name" value="Ribonuclease H-like"/>
    <property type="match status" value="1"/>
</dbReference>
<dbReference type="InterPro" id="IPR036397">
    <property type="entry name" value="RNaseH_sf"/>
</dbReference>
<keyword evidence="3" id="KW-1185">Reference proteome</keyword>
<protein>
    <submittedName>
        <fullName evidence="4">Uncharacterized protein K02A2.6-like</fullName>
    </submittedName>
</protein>
<sequence>MQEVFGRLGIPNSVRADNGRQFTSSEFKSFCNNHNITLITTSPYWPHANGEVENMNKSLVKRLIIAHNNKRDYKKEIKEFALMHNVTPNGTTGSSPSELMFNRVIRDKIPGIQDLTDDMLDSAARDYDIINKWKGKEKADMRRRAKESDFEVGDKVLLKNVVFAQKLTPNFDPTEYTVKERSGKDVIITAGEKTFRRNISHIKRLPASETISHNESNPTTSGQSMPCGQPSQQISTHATSSTGAPAADPEA</sequence>
<dbReference type="InterPro" id="IPR001584">
    <property type="entry name" value="Integrase_cat-core"/>
</dbReference>
<dbReference type="RefSeq" id="XP_049309708.1">
    <property type="nucleotide sequence ID" value="XM_049453751.1"/>
</dbReference>
<reference evidence="3" key="1">
    <citation type="submission" date="2025-05" db="UniProtKB">
        <authorList>
            <consortium name="RefSeq"/>
        </authorList>
    </citation>
    <scope>NUCLEOTIDE SEQUENCE [LARGE SCALE GENOMIC DNA]</scope>
</reference>
<evidence type="ECO:0000313" key="3">
    <source>
        <dbReference type="Proteomes" id="UP001652620"/>
    </source>
</evidence>
<organism evidence="3 4">
    <name type="scientific">Bactrocera dorsalis</name>
    <name type="common">Oriental fruit fly</name>
    <name type="synonym">Dacus dorsalis</name>
    <dbReference type="NCBI Taxonomy" id="27457"/>
    <lineage>
        <taxon>Eukaryota</taxon>
        <taxon>Metazoa</taxon>
        <taxon>Ecdysozoa</taxon>
        <taxon>Arthropoda</taxon>
        <taxon>Hexapoda</taxon>
        <taxon>Insecta</taxon>
        <taxon>Pterygota</taxon>
        <taxon>Neoptera</taxon>
        <taxon>Endopterygota</taxon>
        <taxon>Diptera</taxon>
        <taxon>Brachycera</taxon>
        <taxon>Muscomorpha</taxon>
        <taxon>Tephritoidea</taxon>
        <taxon>Tephritidae</taxon>
        <taxon>Bactrocera</taxon>
        <taxon>Bactrocera</taxon>
    </lineage>
</organism>
<evidence type="ECO:0000259" key="2">
    <source>
        <dbReference type="PROSITE" id="PS50994"/>
    </source>
</evidence>
<accession>A0ABM3JKE1</accession>
<feature type="domain" description="Integrase catalytic" evidence="2">
    <location>
        <begin position="1"/>
        <end position="104"/>
    </location>
</feature>
<dbReference type="PROSITE" id="PS50994">
    <property type="entry name" value="INTEGRASE"/>
    <property type="match status" value="1"/>
</dbReference>
<dbReference type="GeneID" id="125777834"/>
<reference evidence="4" key="2">
    <citation type="submission" date="2025-08" db="UniProtKB">
        <authorList>
            <consortium name="RefSeq"/>
        </authorList>
    </citation>
    <scope>IDENTIFICATION</scope>
    <source>
        <tissue evidence="4">Adult</tissue>
    </source>
</reference>
<feature type="region of interest" description="Disordered" evidence="1">
    <location>
        <begin position="199"/>
        <end position="251"/>
    </location>
</feature>